<feature type="compositionally biased region" description="Basic residues" evidence="1">
    <location>
        <begin position="107"/>
        <end position="122"/>
    </location>
</feature>
<feature type="region of interest" description="Disordered" evidence="1">
    <location>
        <begin position="1"/>
        <end position="83"/>
    </location>
</feature>
<protein>
    <submittedName>
        <fullName evidence="2">Uncharacterized protein</fullName>
    </submittedName>
</protein>
<gene>
    <name evidence="2" type="ORF">AVDCRST_MAG05-3055</name>
</gene>
<sequence>EHRGHRLGQHRGHRGAAVRGGRPPGRHQQLARARDFGGSGRGDRARRQGRDRRGGGRVRGGGDGGHPLRTVHEPAGGEAGGQGLYNRLQLLPGARWGGGARGPGLQRARRRAPLRCPRRQGLQHHLLREAERQRPSRSPGRGAGGHLRLRGRRGGEGGRLGFDRGDRLRPGGRGHARREPEAGTGLPRLQRRDEPGPGPRDAGRDGV</sequence>
<reference evidence="2" key="1">
    <citation type="submission" date="2020-02" db="EMBL/GenBank/DDBJ databases">
        <authorList>
            <person name="Meier V. D."/>
        </authorList>
    </citation>
    <scope>NUCLEOTIDE SEQUENCE</scope>
    <source>
        <strain evidence="2">AVDCRST_MAG05</strain>
    </source>
</reference>
<dbReference type="EMBL" id="CADCVM010000341">
    <property type="protein sequence ID" value="CAA9511521.1"/>
    <property type="molecule type" value="Genomic_DNA"/>
</dbReference>
<feature type="region of interest" description="Disordered" evidence="1">
    <location>
        <begin position="97"/>
        <end position="207"/>
    </location>
</feature>
<organism evidence="2">
    <name type="scientific">uncultured Rubrobacteraceae bacterium</name>
    <dbReference type="NCBI Taxonomy" id="349277"/>
    <lineage>
        <taxon>Bacteria</taxon>
        <taxon>Bacillati</taxon>
        <taxon>Actinomycetota</taxon>
        <taxon>Rubrobacteria</taxon>
        <taxon>Rubrobacterales</taxon>
        <taxon>Rubrobacteraceae</taxon>
        <taxon>environmental samples</taxon>
    </lineage>
</organism>
<proteinExistence type="predicted"/>
<feature type="non-terminal residue" evidence="2">
    <location>
        <position position="207"/>
    </location>
</feature>
<name>A0A6J4T2I4_9ACTN</name>
<feature type="non-terminal residue" evidence="2">
    <location>
        <position position="1"/>
    </location>
</feature>
<accession>A0A6J4T2I4</accession>
<evidence type="ECO:0000313" key="2">
    <source>
        <dbReference type="EMBL" id="CAA9511521.1"/>
    </source>
</evidence>
<feature type="compositionally biased region" description="Basic and acidic residues" evidence="1">
    <location>
        <begin position="153"/>
        <end position="169"/>
    </location>
</feature>
<feature type="compositionally biased region" description="Basic residues" evidence="1">
    <location>
        <begin position="1"/>
        <end position="16"/>
    </location>
</feature>
<dbReference type="AlphaFoldDB" id="A0A6J4T2I4"/>
<feature type="compositionally biased region" description="Basic and acidic residues" evidence="1">
    <location>
        <begin position="190"/>
        <end position="207"/>
    </location>
</feature>
<evidence type="ECO:0000256" key="1">
    <source>
        <dbReference type="SAM" id="MobiDB-lite"/>
    </source>
</evidence>
<feature type="compositionally biased region" description="Basic and acidic residues" evidence="1">
    <location>
        <begin position="41"/>
        <end position="54"/>
    </location>
</feature>